<evidence type="ECO:0000256" key="7">
    <source>
        <dbReference type="SAM" id="MobiDB-lite"/>
    </source>
</evidence>
<comment type="caution">
    <text evidence="8">The sequence shown here is derived from an EMBL/GenBank/DDBJ whole genome shotgun (WGS) entry which is preliminary data.</text>
</comment>
<dbReference type="InterPro" id="IPR018752">
    <property type="entry name" value="DabA"/>
</dbReference>
<reference evidence="8 9" key="2">
    <citation type="submission" date="2016-03" db="EMBL/GenBank/DDBJ databases">
        <title>New uncultured bacterium of the family Gallionellaceae from acid mine drainage: description and reconstruction of genome based on metagenomic analysis of microbial community.</title>
        <authorList>
            <person name="Kadnikov V."/>
            <person name="Ivasenko D."/>
            <person name="Beletsky A."/>
            <person name="Mardanov A."/>
            <person name="Danilova E."/>
            <person name="Pimenov N."/>
            <person name="Karnachuk O."/>
            <person name="Ravin N."/>
        </authorList>
    </citation>
    <scope>NUCLEOTIDE SEQUENCE [LARGE SCALE GENOMIC DNA]</scope>
    <source>
        <strain evidence="8">ShG14-8</strain>
    </source>
</reference>
<feature type="binding site" evidence="6">
    <location>
        <position position="569"/>
    </location>
    <ligand>
        <name>Zn(2+)</name>
        <dbReference type="ChEBI" id="CHEBI:29105"/>
    </ligand>
</feature>
<feature type="binding site" evidence="6">
    <location>
        <position position="368"/>
    </location>
    <ligand>
        <name>Zn(2+)</name>
        <dbReference type="ChEBI" id="CHEBI:29105"/>
    </ligand>
</feature>
<comment type="subunit">
    <text evidence="6">Forms a complex with DabB.</text>
</comment>
<gene>
    <name evidence="6" type="primary">dabA</name>
    <name evidence="8" type="ORF">AWT59_2389</name>
</gene>
<evidence type="ECO:0000313" key="8">
    <source>
        <dbReference type="EMBL" id="KXS31484.1"/>
    </source>
</evidence>
<evidence type="ECO:0000256" key="5">
    <source>
        <dbReference type="ARBA" id="ARBA00023136"/>
    </source>
</evidence>
<comment type="cofactor">
    <cofactor evidence="6">
        <name>Zn(2+)</name>
        <dbReference type="ChEBI" id="CHEBI:29105"/>
    </cofactor>
</comment>
<comment type="similarity">
    <text evidence="6">Belongs to the inorganic carbon transporter (TC 9.A.2) DabA family.</text>
</comment>
<dbReference type="Proteomes" id="UP000070578">
    <property type="component" value="Unassembled WGS sequence"/>
</dbReference>
<evidence type="ECO:0000256" key="4">
    <source>
        <dbReference type="ARBA" id="ARBA00022833"/>
    </source>
</evidence>
<evidence type="ECO:0000256" key="3">
    <source>
        <dbReference type="ARBA" id="ARBA00022723"/>
    </source>
</evidence>
<keyword evidence="2 6" id="KW-1003">Cell membrane</keyword>
<dbReference type="GO" id="GO:0008270">
    <property type="term" value="F:zinc ion binding"/>
    <property type="evidence" value="ECO:0007669"/>
    <property type="project" value="UniProtKB-UniRule"/>
</dbReference>
<keyword evidence="4 6" id="KW-0862">Zinc</keyword>
<organism evidence="8 9">
    <name type="scientific">Candidatus Gallionella acididurans</name>
    <dbReference type="NCBI Taxonomy" id="1796491"/>
    <lineage>
        <taxon>Bacteria</taxon>
        <taxon>Pseudomonadati</taxon>
        <taxon>Pseudomonadota</taxon>
        <taxon>Betaproteobacteria</taxon>
        <taxon>Nitrosomonadales</taxon>
        <taxon>Gallionellaceae</taxon>
        <taxon>Gallionella</taxon>
    </lineage>
</organism>
<evidence type="ECO:0000256" key="6">
    <source>
        <dbReference type="HAMAP-Rule" id="MF_01871"/>
    </source>
</evidence>
<accession>A0A139BR49</accession>
<feature type="region of interest" description="Disordered" evidence="7">
    <location>
        <begin position="857"/>
        <end position="879"/>
    </location>
</feature>
<feature type="binding site" evidence="6">
    <location>
        <position position="366"/>
    </location>
    <ligand>
        <name>Zn(2+)</name>
        <dbReference type="ChEBI" id="CHEBI:29105"/>
    </ligand>
</feature>
<reference evidence="8 9" key="1">
    <citation type="submission" date="2016-02" db="EMBL/GenBank/DDBJ databases">
        <authorList>
            <person name="Wen L."/>
            <person name="He K."/>
            <person name="Yang H."/>
        </authorList>
    </citation>
    <scope>NUCLEOTIDE SEQUENCE [LARGE SCALE GENOMIC DNA]</scope>
    <source>
        <strain evidence="8">ShG14-8</strain>
    </source>
</reference>
<dbReference type="EMBL" id="LSLI01000072">
    <property type="protein sequence ID" value="KXS31484.1"/>
    <property type="molecule type" value="Genomic_DNA"/>
</dbReference>
<dbReference type="AlphaFoldDB" id="A0A139BR49"/>
<feature type="binding site" evidence="6">
    <location>
        <position position="554"/>
    </location>
    <ligand>
        <name>Zn(2+)</name>
        <dbReference type="ChEBI" id="CHEBI:29105"/>
    </ligand>
</feature>
<keyword evidence="5 6" id="KW-0472">Membrane</keyword>
<proteinExistence type="inferred from homology"/>
<keyword evidence="3 6" id="KW-0479">Metal-binding</keyword>
<dbReference type="PANTHER" id="PTHR38344:SF1">
    <property type="entry name" value="INORGANIC CARBON TRANSPORTER SUBUNIT DABA-RELATED"/>
    <property type="match status" value="1"/>
</dbReference>
<protein>
    <recommendedName>
        <fullName evidence="6">Probable inorganic carbon transporter subunit DabA</fullName>
    </recommendedName>
</protein>
<evidence type="ECO:0000256" key="2">
    <source>
        <dbReference type="ARBA" id="ARBA00022475"/>
    </source>
</evidence>
<comment type="function">
    <text evidence="6">Part of an energy-coupled inorganic carbon pump.</text>
</comment>
<dbReference type="Pfam" id="PF10070">
    <property type="entry name" value="DabA"/>
    <property type="match status" value="1"/>
</dbReference>
<dbReference type="PANTHER" id="PTHR38344">
    <property type="entry name" value="UPF0753 PROTEIN AQ_863"/>
    <property type="match status" value="1"/>
</dbReference>
<comment type="subcellular location">
    <subcellularLocation>
        <location evidence="6">Cell membrane</location>
        <topology evidence="6">Peripheral membrane protein</topology>
    </subcellularLocation>
</comment>
<dbReference type="HAMAP" id="MF_01871">
    <property type="entry name" value="DabA"/>
    <property type="match status" value="1"/>
</dbReference>
<dbReference type="PATRIC" id="fig|1796491.3.peg.2609"/>
<sequence length="879" mass="97274">MNTSNGNALGGLERAISEESATQTKAEQTMHKKPRELTVLDAAELNRRIDAACGRIAPLWPLKHFVAVNPFFGLSDHSFQDASDTLARITGSNLYMPRDYYREQLESGRISREDLQQAISRCGSDLDIAIVEWTLSAAAPRPRLGMAPVSEVLERVEGGLWSSFVTERISLHCAAYFDLGQAIVSMPWRDHSLYASWRKAAVIDRSPAMMGLHHFRSEVSQLPADPRTAIAWAVAQLDIPDEGVERYLHASLLSIGGWAAWARYLRWQAELTGKRDDSIVDLLAIRLTWDVLLFKEKKSVALVTRWREMLAASMRPPSAKRQAAAEIDRIMLSAMEIGFQRTVIAGLNSAPSKGARTRPTAQAAFCIDVRSEVFRRSLETVAPSVQTIGFAGFFGILIEHVPLGASTGHSHVPIIFNPAYRIYEKVKDGDQQTTNVLTKRRRRIGLSKAWKGFKLSASSCFSFVEAAGLMYAPKLLTDSFGWSRPVPDPFTQGLDQQVIDRIGPTLAEVSKAQTCLHHADSGIPASDWVGHAERILRAMSMTDNFGRLVLLAGHGSTTVNNPHATGLDCGACAGQTGEASARVVVALLNQPEVRRDLHQRGIVIPEDTWFLAGLHDTTTDEVRLFDTDDVPKQLLQPLAQLRQWLEQAGDLTRMQRSALLGIADQTYQSVEANVRQRSRDWSQVRPEWALANNAAFIAAPRERTVSMNLAGRAFLHEYVWQNDSEFKILELIMTAPMVVANWINMQYYGSVVDNQRFGSGNKVLHNVAGGAIGVLEGNGGDLRVGLPIQSLHDGKRWVHEPLRLSVFIEAPQAAMDGIIARHELVRQLVENGWLHLFQIGEDGGVYRRVSDAHWESSGMLQPTSRSSSSPGSLQKLSSP</sequence>
<dbReference type="GO" id="GO:0005886">
    <property type="term" value="C:plasma membrane"/>
    <property type="evidence" value="ECO:0007669"/>
    <property type="project" value="UniProtKB-SubCell"/>
</dbReference>
<evidence type="ECO:0000256" key="1">
    <source>
        <dbReference type="ARBA" id="ARBA00022448"/>
    </source>
</evidence>
<evidence type="ECO:0000313" key="9">
    <source>
        <dbReference type="Proteomes" id="UP000070578"/>
    </source>
</evidence>
<name>A0A139BR49_9PROT</name>
<feature type="compositionally biased region" description="Low complexity" evidence="7">
    <location>
        <begin position="860"/>
        <end position="879"/>
    </location>
</feature>
<keyword evidence="1 6" id="KW-0813">Transport</keyword>
<feature type="region of interest" description="Disordered" evidence="7">
    <location>
        <begin position="1"/>
        <end position="32"/>
    </location>
</feature>